<name>R0CSQ0_CAUVI</name>
<dbReference type="OrthoDB" id="9771666at2"/>
<proteinExistence type="predicted"/>
<reference evidence="4 5" key="1">
    <citation type="journal article" date="2013" name="Genome Announc.">
        <title>Draft Genome Sequence for Caulobacter sp. Strain OR37, a Bacterium Tolerant to Heavy Metals.</title>
        <authorList>
            <person name="Utturkar S.M."/>
            <person name="Bollmann A."/>
            <person name="Brzoska R.M."/>
            <person name="Klingeman D.M."/>
            <person name="Epstein S.E."/>
            <person name="Palumbo A.V."/>
            <person name="Brown S.D."/>
        </authorList>
    </citation>
    <scope>NUCLEOTIDE SEQUENCE [LARGE SCALE GENOMIC DNA]</scope>
    <source>
        <strain evidence="4 5">OR37</strain>
    </source>
</reference>
<evidence type="ECO:0000313" key="4">
    <source>
        <dbReference type="EMBL" id="ENZ79581.1"/>
    </source>
</evidence>
<dbReference type="SUPFAM" id="SSF53474">
    <property type="entry name" value="alpha/beta-Hydrolases"/>
    <property type="match status" value="1"/>
</dbReference>
<dbReference type="InterPro" id="IPR029058">
    <property type="entry name" value="AB_hydrolase_fold"/>
</dbReference>
<dbReference type="EMBL" id="APMP01000039">
    <property type="protein sequence ID" value="ENZ79581.1"/>
    <property type="molecule type" value="Genomic_DNA"/>
</dbReference>
<dbReference type="eggNOG" id="COG0657">
    <property type="taxonomic scope" value="Bacteria"/>
</dbReference>
<dbReference type="PANTHER" id="PTHR48081">
    <property type="entry name" value="AB HYDROLASE SUPERFAMILY PROTEIN C4A8.06C"/>
    <property type="match status" value="1"/>
</dbReference>
<keyword evidence="5" id="KW-1185">Reference proteome</keyword>
<gene>
    <name evidence="4" type="ORF">OR37_03950</name>
</gene>
<evidence type="ECO:0000256" key="2">
    <source>
        <dbReference type="SAM" id="SignalP"/>
    </source>
</evidence>
<dbReference type="PATRIC" id="fig|1292034.3.peg.3918"/>
<sequence length="301" mass="31736" precursor="true">MNRLVGAALIVVTSVLAAQPADAQRLRDRIAARMAERAEARATTAPAPDGVEVDRDIAYGGDKAQTFDVYRPKAAKGAPIVVMAHGGGWRIGDKAMGRVVDNKVRWLSSQGVIFVSINYRMLPQTGVAEQAADVARAVAAVQAKAESWGGDPAKVVLMGHSAGAHLVALLTAEPALAAQQGVKPWRGAVALDSAAMDVPAIMEAKHFKLYDDAFGHDPIVWRALSPLHQMKSAPVPMLLVCSSRRADSCPQAKGLADKAVSLGGKASVLPEDLSHGDINAQLGEPGGYTQAVQRFIESITR</sequence>
<organism evidence="4 5">
    <name type="scientific">Caulobacter vibrioides OR37</name>
    <dbReference type="NCBI Taxonomy" id="1292034"/>
    <lineage>
        <taxon>Bacteria</taxon>
        <taxon>Pseudomonadati</taxon>
        <taxon>Pseudomonadota</taxon>
        <taxon>Alphaproteobacteria</taxon>
        <taxon>Caulobacterales</taxon>
        <taxon>Caulobacteraceae</taxon>
        <taxon>Caulobacter</taxon>
    </lineage>
</organism>
<comment type="caution">
    <text evidence="4">The sequence shown here is derived from an EMBL/GenBank/DDBJ whole genome shotgun (WGS) entry which is preliminary data.</text>
</comment>
<evidence type="ECO:0000256" key="1">
    <source>
        <dbReference type="ARBA" id="ARBA00022801"/>
    </source>
</evidence>
<dbReference type="PANTHER" id="PTHR48081:SF33">
    <property type="entry name" value="KYNURENINE FORMAMIDASE"/>
    <property type="match status" value="1"/>
</dbReference>
<keyword evidence="1" id="KW-0378">Hydrolase</keyword>
<evidence type="ECO:0000313" key="5">
    <source>
        <dbReference type="Proteomes" id="UP000013063"/>
    </source>
</evidence>
<accession>R0CSQ0</accession>
<dbReference type="Pfam" id="PF20434">
    <property type="entry name" value="BD-FAE"/>
    <property type="match status" value="1"/>
</dbReference>
<dbReference type="Gene3D" id="3.40.50.1820">
    <property type="entry name" value="alpha/beta hydrolase"/>
    <property type="match status" value="1"/>
</dbReference>
<dbReference type="InterPro" id="IPR049492">
    <property type="entry name" value="BD-FAE-like_dom"/>
</dbReference>
<dbReference type="AlphaFoldDB" id="R0CSQ0"/>
<dbReference type="STRING" id="1292034.OR37_03950"/>
<dbReference type="Proteomes" id="UP000013063">
    <property type="component" value="Unassembled WGS sequence"/>
</dbReference>
<feature type="signal peptide" evidence="2">
    <location>
        <begin position="1"/>
        <end position="23"/>
    </location>
</feature>
<keyword evidence="2" id="KW-0732">Signal</keyword>
<evidence type="ECO:0000259" key="3">
    <source>
        <dbReference type="Pfam" id="PF20434"/>
    </source>
</evidence>
<dbReference type="RefSeq" id="WP_004624288.1">
    <property type="nucleotide sequence ID" value="NZ_APMP01000039.1"/>
</dbReference>
<protein>
    <submittedName>
        <fullName evidence="4">Esterase/lipase</fullName>
    </submittedName>
</protein>
<feature type="domain" description="BD-FAE-like" evidence="3">
    <location>
        <begin position="68"/>
        <end position="172"/>
    </location>
</feature>
<dbReference type="GO" id="GO:0016787">
    <property type="term" value="F:hydrolase activity"/>
    <property type="evidence" value="ECO:0007669"/>
    <property type="project" value="UniProtKB-KW"/>
</dbReference>
<feature type="chain" id="PRO_5004340204" evidence="2">
    <location>
        <begin position="24"/>
        <end position="301"/>
    </location>
</feature>
<dbReference type="InterPro" id="IPR050300">
    <property type="entry name" value="GDXG_lipolytic_enzyme"/>
</dbReference>